<comment type="similarity">
    <text evidence="2 9">Belongs to the resistance-nodulation-cell division (RND) (TC 2.A.6) family.</text>
</comment>
<name>A0ABS5FT96_9BRAD</name>
<feature type="transmembrane region" description="Helical" evidence="9">
    <location>
        <begin position="933"/>
        <end position="954"/>
    </location>
</feature>
<evidence type="ECO:0000256" key="9">
    <source>
        <dbReference type="RuleBase" id="RU364070"/>
    </source>
</evidence>
<dbReference type="PANTHER" id="PTHR32063">
    <property type="match status" value="1"/>
</dbReference>
<keyword evidence="7 9" id="KW-1133">Transmembrane helix</keyword>
<feature type="transmembrane region" description="Helical" evidence="9">
    <location>
        <begin position="547"/>
        <end position="565"/>
    </location>
</feature>
<dbReference type="Gene3D" id="3.30.70.1320">
    <property type="entry name" value="Multidrug efflux transporter AcrB pore domain like"/>
    <property type="match status" value="1"/>
</dbReference>
<dbReference type="Gene3D" id="3.30.70.1440">
    <property type="entry name" value="Multidrug efflux transporter AcrB pore domain"/>
    <property type="match status" value="1"/>
</dbReference>
<dbReference type="Gene3D" id="3.30.70.1430">
    <property type="entry name" value="Multidrug efflux transporter AcrB pore domain"/>
    <property type="match status" value="2"/>
</dbReference>
<feature type="transmembrane region" description="Helical" evidence="9">
    <location>
        <begin position="907"/>
        <end position="927"/>
    </location>
</feature>
<evidence type="ECO:0000256" key="7">
    <source>
        <dbReference type="ARBA" id="ARBA00022989"/>
    </source>
</evidence>
<dbReference type="SUPFAM" id="SSF82866">
    <property type="entry name" value="Multidrug efflux transporter AcrB transmembrane domain"/>
    <property type="match status" value="2"/>
</dbReference>
<evidence type="ECO:0000256" key="10">
    <source>
        <dbReference type="SAM" id="MobiDB-lite"/>
    </source>
</evidence>
<dbReference type="Pfam" id="PF00873">
    <property type="entry name" value="ACR_tran"/>
    <property type="match status" value="1"/>
</dbReference>
<dbReference type="PANTHER" id="PTHR32063:SF11">
    <property type="entry name" value="CATION OR DRUG EFFLUX SYSTEM PROTEIN"/>
    <property type="match status" value="1"/>
</dbReference>
<evidence type="ECO:0000256" key="2">
    <source>
        <dbReference type="ARBA" id="ARBA00010942"/>
    </source>
</evidence>
<feature type="domain" description="SSD" evidence="11">
    <location>
        <begin position="344"/>
        <end position="497"/>
    </location>
</feature>
<comment type="caution">
    <text evidence="12">The sequence shown here is derived from an EMBL/GenBank/DDBJ whole genome shotgun (WGS) entry which is preliminary data.</text>
</comment>
<keyword evidence="5 9" id="KW-0997">Cell inner membrane</keyword>
<dbReference type="SUPFAM" id="SSF82714">
    <property type="entry name" value="Multidrug efflux transporter AcrB TolC docking domain, DN and DC subdomains"/>
    <property type="match status" value="2"/>
</dbReference>
<evidence type="ECO:0000256" key="8">
    <source>
        <dbReference type="ARBA" id="ARBA00023136"/>
    </source>
</evidence>
<dbReference type="EMBL" id="JAFCJH010000046">
    <property type="protein sequence ID" value="MBR0799976.1"/>
    <property type="molecule type" value="Genomic_DNA"/>
</dbReference>
<feature type="transmembrane region" description="Helical" evidence="9">
    <location>
        <begin position="982"/>
        <end position="1004"/>
    </location>
</feature>
<dbReference type="PROSITE" id="PS50156">
    <property type="entry name" value="SSD"/>
    <property type="match status" value="1"/>
</dbReference>
<feature type="transmembrane region" description="Helical" evidence="9">
    <location>
        <begin position="882"/>
        <end position="900"/>
    </location>
</feature>
<evidence type="ECO:0000256" key="1">
    <source>
        <dbReference type="ARBA" id="ARBA00004429"/>
    </source>
</evidence>
<dbReference type="InterPro" id="IPR027463">
    <property type="entry name" value="AcrB_DN_DC_subdom"/>
</dbReference>
<feature type="region of interest" description="Disordered" evidence="10">
    <location>
        <begin position="1046"/>
        <end position="1067"/>
    </location>
</feature>
<evidence type="ECO:0000256" key="6">
    <source>
        <dbReference type="ARBA" id="ARBA00022692"/>
    </source>
</evidence>
<comment type="subcellular location">
    <subcellularLocation>
        <location evidence="1 9">Cell inner membrane</location>
        <topology evidence="1 9">Multi-pass membrane protein</topology>
    </subcellularLocation>
</comment>
<dbReference type="Gene3D" id="3.30.2090.10">
    <property type="entry name" value="Multidrug efflux transporter AcrB TolC docking domain, DN and DC subdomains"/>
    <property type="match status" value="2"/>
</dbReference>
<keyword evidence="4" id="KW-1003">Cell membrane</keyword>
<feature type="transmembrane region" description="Helical" evidence="9">
    <location>
        <begin position="369"/>
        <end position="391"/>
    </location>
</feature>
<organism evidence="12 13">
    <name type="scientific">Bradyrhizobium jicamae</name>
    <dbReference type="NCBI Taxonomy" id="280332"/>
    <lineage>
        <taxon>Bacteria</taxon>
        <taxon>Pseudomonadati</taxon>
        <taxon>Pseudomonadota</taxon>
        <taxon>Alphaproteobacteria</taxon>
        <taxon>Hyphomicrobiales</taxon>
        <taxon>Nitrobacteraceae</taxon>
        <taxon>Bradyrhizobium</taxon>
    </lineage>
</organism>
<feature type="transmembrane region" description="Helical" evidence="9">
    <location>
        <begin position="397"/>
        <end position="419"/>
    </location>
</feature>
<feature type="transmembrane region" description="Helical" evidence="9">
    <location>
        <begin position="1010"/>
        <end position="1036"/>
    </location>
</feature>
<evidence type="ECO:0000256" key="3">
    <source>
        <dbReference type="ARBA" id="ARBA00022448"/>
    </source>
</evidence>
<dbReference type="PRINTS" id="PR00702">
    <property type="entry name" value="ACRIFLAVINRP"/>
</dbReference>
<feature type="transmembrane region" description="Helical" evidence="9">
    <location>
        <begin position="472"/>
        <end position="499"/>
    </location>
</feature>
<dbReference type="NCBIfam" id="NF000282">
    <property type="entry name" value="RND_permease_1"/>
    <property type="match status" value="1"/>
</dbReference>
<evidence type="ECO:0000313" key="12">
    <source>
        <dbReference type="EMBL" id="MBR0799976.1"/>
    </source>
</evidence>
<evidence type="ECO:0000259" key="11">
    <source>
        <dbReference type="PROSITE" id="PS50156"/>
    </source>
</evidence>
<dbReference type="SUPFAM" id="SSF82693">
    <property type="entry name" value="Multidrug efflux transporter AcrB pore domain, PN1, PN2, PC1 and PC2 subdomains"/>
    <property type="match status" value="3"/>
</dbReference>
<keyword evidence="3 9" id="KW-0813">Transport</keyword>
<keyword evidence="13" id="KW-1185">Reference proteome</keyword>
<feature type="transmembrane region" description="Helical" evidence="9">
    <location>
        <begin position="343"/>
        <end position="362"/>
    </location>
</feature>
<dbReference type="InterPro" id="IPR000731">
    <property type="entry name" value="SSD"/>
</dbReference>
<keyword evidence="6 9" id="KW-0812">Transmembrane</keyword>
<dbReference type="RefSeq" id="WP_212494569.1">
    <property type="nucleotide sequence ID" value="NZ_JAFCJH010000046.1"/>
</dbReference>
<dbReference type="Gene3D" id="1.20.1640.10">
    <property type="entry name" value="Multidrug efflux transporter AcrB transmembrane domain"/>
    <property type="match status" value="2"/>
</dbReference>
<dbReference type="InterPro" id="IPR001036">
    <property type="entry name" value="Acrflvin-R"/>
</dbReference>
<comment type="caution">
    <text evidence="9">Lacks conserved residue(s) required for the propagation of feature annotation.</text>
</comment>
<keyword evidence="8 9" id="KW-0472">Membrane</keyword>
<dbReference type="NCBIfam" id="TIGR00915">
    <property type="entry name" value="2A0602"/>
    <property type="match status" value="1"/>
</dbReference>
<evidence type="ECO:0000256" key="5">
    <source>
        <dbReference type="ARBA" id="ARBA00022519"/>
    </source>
</evidence>
<feature type="transmembrane region" description="Helical" evidence="9">
    <location>
        <begin position="440"/>
        <end position="460"/>
    </location>
</feature>
<evidence type="ECO:0000256" key="4">
    <source>
        <dbReference type="ARBA" id="ARBA00022475"/>
    </source>
</evidence>
<protein>
    <recommendedName>
        <fullName evidence="9">Efflux pump membrane transporter</fullName>
    </recommendedName>
</protein>
<accession>A0ABS5FT96</accession>
<evidence type="ECO:0000313" key="13">
    <source>
        <dbReference type="Proteomes" id="UP001315278"/>
    </source>
</evidence>
<proteinExistence type="inferred from homology"/>
<sequence>MRLSHFFIDRPRFATVLSIAVLAFGLGAYAILPVAQYPEIVPPTVEVTASYPGASADTLARTVATPLEQEINGVENMLYMSSQSTGDGNLTITVTFRIGTDLNVAQMLTQNRVQDTLSRLPEDVQRLGVQVRKSIPSILLGIHLYSPDKSRDTLYLSNYATLHIKDVLARLPGVGDVKFQGGREYAMRIWIDPDKAAAHDLSAGEVLAALRAQNLQVSAGVLNQPPIPSREAYQINIESLGRLSTPEQFADIIVKSDNQGHVTRVRDIGRVEVGAADYGSTAYKDRSNATVLLIYAEPGANSLAVDHEVLGSLNELKKHFPPGVESTVIYDPTVFIAKSIKEVLVTIFVAILLVVGVVFVFLQNWRATIIPVVAIPISLVGTFTILAAAGLSLNNLSLFGLVLAIGIVVDDAIVVVENVERNMREGMSPADAAHRTMDEVGGALIAIALTLCAVFVPSAFISGISGLFFRQFAVTISASTVISCFVSLTLSPALCAALFKPHFVHHDAQANRAQRLLHAIFDRFNRGFECLSFGYGSLTRRFVRGGAIMLVVYIGLIAVAGLEFYKTPTGFIPEQDQGYLITVIQLPPGATLDRTEDVVRRATDIILGTKGIEHAAPFAGLDGTTFTVASNTATIFSGLPSLYNHDKRGVTANTVLADLRRRLSVIKDAHVLTIPPPPVQGLGSAGGFKLMLEDRAGLGSDALVKAAKDLVVAANKDPTFAGTFTLFNAGSPSVYADIDRLKAEKVGLTPTDVFSTLQVYLGGQYVNDFNYLGRAYQVRVQADGEFRRTPQDIGRLKARNSSGEMVPIGTVAQFKSNTIPYRVPRYNLFPAAEVQGVAAPGVATGTALRRMEELAHQVLPKGISFEWTDLAFQQQQRGTPTLLVFGAAALFVFLVLVAQYESWKLPLAIVLIVPMCLLASVAGLLARGMPIDILAQIGFVVLVGLAAKNAILIVEFARQREDEGAASGEAAVHAARTRLRPILMTSFAFILGVAPLAVATGAGAEMRQSLGSAVLFGMLGVTCFGLIFTPAFYTFIGGLGRKEHKRGVPNRGAHSTSREDQEPVVSA</sequence>
<reference evidence="13" key="1">
    <citation type="journal article" date="2021" name="ISME J.">
        <title>Evolutionary origin and ecological implication of a unique nif island in free-living Bradyrhizobium lineages.</title>
        <authorList>
            <person name="Tao J."/>
        </authorList>
    </citation>
    <scope>NUCLEOTIDE SEQUENCE [LARGE SCALE GENOMIC DNA]</scope>
    <source>
        <strain evidence="13">SZCCT0434</strain>
    </source>
</reference>
<dbReference type="InterPro" id="IPR004764">
    <property type="entry name" value="MdtF-like"/>
</dbReference>
<dbReference type="Proteomes" id="UP001315278">
    <property type="component" value="Unassembled WGS sequence"/>
</dbReference>
<gene>
    <name evidence="12" type="ORF">JQ615_31880</name>
</gene>